<evidence type="ECO:0000313" key="3">
    <source>
        <dbReference type="Proteomes" id="UP000018050"/>
    </source>
</evidence>
<dbReference type="Gene3D" id="2.30.29.30">
    <property type="entry name" value="Pleckstrin-homology domain (PH domain)/Phosphotyrosine-binding domain (PTB)"/>
    <property type="match status" value="1"/>
</dbReference>
<dbReference type="Proteomes" id="UP000018050">
    <property type="component" value="Unassembled WGS sequence"/>
</dbReference>
<proteinExistence type="predicted"/>
<reference evidence="2" key="2">
    <citation type="submission" date="2013-10" db="EMBL/GenBank/DDBJ databases">
        <authorList>
            <person name="Aslett M."/>
        </authorList>
    </citation>
    <scope>NUCLEOTIDE SEQUENCE</scope>
    <source>
        <strain evidence="2">Houghton</strain>
    </source>
</reference>
<dbReference type="OrthoDB" id="345393at2759"/>
<name>U6GQK2_EIMAC</name>
<dbReference type="InterPro" id="IPR041296">
    <property type="entry name" value="ISP3_C"/>
</dbReference>
<dbReference type="GeneID" id="25270281"/>
<evidence type="ECO:0000259" key="1">
    <source>
        <dbReference type="Pfam" id="PF18045"/>
    </source>
</evidence>
<feature type="domain" description="ISP3 C-terminal" evidence="1">
    <location>
        <begin position="36"/>
        <end position="142"/>
    </location>
</feature>
<accession>U6GQK2</accession>
<dbReference type="RefSeq" id="XP_013248788.1">
    <property type="nucleotide sequence ID" value="XM_013393334.1"/>
</dbReference>
<dbReference type="AlphaFoldDB" id="U6GQK2"/>
<gene>
    <name evidence="2" type="ORF">EAH_00022110</name>
</gene>
<reference evidence="2" key="1">
    <citation type="submission" date="2013-10" db="EMBL/GenBank/DDBJ databases">
        <title>Genomic analysis of the causative agents of coccidiosis in chickens.</title>
        <authorList>
            <person name="Reid A.J."/>
            <person name="Blake D."/>
            <person name="Billington K."/>
            <person name="Browne H."/>
            <person name="Dunn M."/>
            <person name="Hung S."/>
            <person name="Kawahara F."/>
            <person name="Miranda-Saavedra D."/>
            <person name="Mourier T."/>
            <person name="Nagra H."/>
            <person name="Otto T.D."/>
            <person name="Rawlings N."/>
            <person name="Sanchez A."/>
            <person name="Sanders M."/>
            <person name="Subramaniam C."/>
            <person name="Tay Y."/>
            <person name="Dear P."/>
            <person name="Doerig C."/>
            <person name="Gruber A."/>
            <person name="Parkinson J."/>
            <person name="Shirley M."/>
            <person name="Wan K.L."/>
            <person name="Berriman M."/>
            <person name="Tomley F."/>
            <person name="Pain A."/>
        </authorList>
    </citation>
    <scope>NUCLEOTIDE SEQUENCE</scope>
    <source>
        <strain evidence="2">Houghton</strain>
    </source>
</reference>
<keyword evidence="3" id="KW-1185">Reference proteome</keyword>
<organism evidence="2 3">
    <name type="scientific">Eimeria acervulina</name>
    <name type="common">Coccidian parasite</name>
    <dbReference type="NCBI Taxonomy" id="5801"/>
    <lineage>
        <taxon>Eukaryota</taxon>
        <taxon>Sar</taxon>
        <taxon>Alveolata</taxon>
        <taxon>Apicomplexa</taxon>
        <taxon>Conoidasida</taxon>
        <taxon>Coccidia</taxon>
        <taxon>Eucoccidiorida</taxon>
        <taxon>Eimeriorina</taxon>
        <taxon>Eimeriidae</taxon>
        <taxon>Eimeria</taxon>
    </lineage>
</organism>
<dbReference type="InterPro" id="IPR011993">
    <property type="entry name" value="PH-like_dom_sf"/>
</dbReference>
<evidence type="ECO:0000313" key="2">
    <source>
        <dbReference type="EMBL" id="CDI81508.1"/>
    </source>
</evidence>
<dbReference type="OMA" id="HRNSCES"/>
<dbReference type="EMBL" id="HG671668">
    <property type="protein sequence ID" value="CDI81508.1"/>
    <property type="molecule type" value="Genomic_DNA"/>
</dbReference>
<sequence>MGNSVCCGFEGEDNSDVTLQQLALAGLKELPAKVYDAWLKKYSQGSSVEVLFPDGQRIECKLTLDSAKRILTLVFKEKVRPIPYKDIDSWIYGPSAVDQASADAKLLKDPKVVGFRLSTSGRAIAVAFDSTDSAVCFVRFLEQTLEQTREQEAHTNGPTSS</sequence>
<dbReference type="VEuPathDB" id="ToxoDB:EAH_00022110"/>
<dbReference type="Pfam" id="PF18045">
    <property type="entry name" value="ISP3_C"/>
    <property type="match status" value="1"/>
</dbReference>
<protein>
    <recommendedName>
        <fullName evidence="1">ISP3 C-terminal domain-containing protein</fullName>
    </recommendedName>
</protein>